<feature type="transmembrane region" description="Helical" evidence="1">
    <location>
        <begin position="40"/>
        <end position="62"/>
    </location>
</feature>
<sequence>MNSKSYLKNSRRKLPGLDGIRAVALIGVVAYHLYPANVKGGYLGVTLFFVLSGYLIAVTSEYDRRSRRFSPIYFYRKRLKRIWPSMILTVLVTAGILTLTAPTVLVGMRREVLSIFLGYNNWYQIAENSSYFTRIANQSPFTHMWSLAIEIQFYLIWPFLYVLFRDSLRRSEKSRWFWGGLLLVLALLMPLLYRSGQDPSRVYYGTDTRIIALLLGAAAGLGRSGRKRRRSGKRKGALCLAFCLLCLAALWGFLNLDGQSEFTYRGGMLLFSLIFTGIVVLAADAELGIGKYLDILPLAWIGKRSYEYYLWHYPIFYLFDRMGWNGSMIFVIIKLVMTLLVSCWMHGWMSRSGQMRRMFWMSRTRREAVGLKERKVG</sequence>
<keyword evidence="1" id="KW-0472">Membrane</keyword>
<reference evidence="3" key="2">
    <citation type="journal article" date="2021" name="PeerJ">
        <title>Extensive microbial diversity within the chicken gut microbiome revealed by metagenomics and culture.</title>
        <authorList>
            <person name="Gilroy R."/>
            <person name="Ravi A."/>
            <person name="Getino M."/>
            <person name="Pursley I."/>
            <person name="Horton D.L."/>
            <person name="Alikhan N.F."/>
            <person name="Baker D."/>
            <person name="Gharbi K."/>
            <person name="Hall N."/>
            <person name="Watson M."/>
            <person name="Adriaenssens E.M."/>
            <person name="Foster-Nyarko E."/>
            <person name="Jarju S."/>
            <person name="Secka A."/>
            <person name="Antonio M."/>
            <person name="Oren A."/>
            <person name="Chaudhuri R.R."/>
            <person name="La Ragione R."/>
            <person name="Hildebrand F."/>
            <person name="Pallen M.J."/>
        </authorList>
    </citation>
    <scope>NUCLEOTIDE SEQUENCE</scope>
    <source>
        <strain evidence="3">ChiSjej3B21-11622</strain>
    </source>
</reference>
<protein>
    <submittedName>
        <fullName evidence="3">Acyltransferase</fullName>
    </submittedName>
</protein>
<feature type="transmembrane region" description="Helical" evidence="1">
    <location>
        <begin position="176"/>
        <end position="196"/>
    </location>
</feature>
<organism evidence="3 4">
    <name type="scientific">Candidatus Limivivens merdigallinarum</name>
    <dbReference type="NCBI Taxonomy" id="2840859"/>
    <lineage>
        <taxon>Bacteria</taxon>
        <taxon>Bacillati</taxon>
        <taxon>Bacillota</taxon>
        <taxon>Clostridia</taxon>
        <taxon>Lachnospirales</taxon>
        <taxon>Lachnospiraceae</taxon>
        <taxon>Lachnospiraceae incertae sedis</taxon>
        <taxon>Candidatus Limivivens</taxon>
    </lineage>
</organism>
<comment type="caution">
    <text evidence="3">The sequence shown here is derived from an EMBL/GenBank/DDBJ whole genome shotgun (WGS) entry which is preliminary data.</text>
</comment>
<keyword evidence="1" id="KW-1133">Transmembrane helix</keyword>
<evidence type="ECO:0000313" key="3">
    <source>
        <dbReference type="EMBL" id="HIQ97736.1"/>
    </source>
</evidence>
<dbReference type="EMBL" id="DVFT01000210">
    <property type="protein sequence ID" value="HIQ97736.1"/>
    <property type="molecule type" value="Genomic_DNA"/>
</dbReference>
<dbReference type="Pfam" id="PF01757">
    <property type="entry name" value="Acyl_transf_3"/>
    <property type="match status" value="1"/>
</dbReference>
<dbReference type="GO" id="GO:0016020">
    <property type="term" value="C:membrane"/>
    <property type="evidence" value="ECO:0007669"/>
    <property type="project" value="TreeGrafter"/>
</dbReference>
<dbReference type="InterPro" id="IPR050879">
    <property type="entry name" value="Acyltransferase_3"/>
</dbReference>
<evidence type="ECO:0000259" key="2">
    <source>
        <dbReference type="Pfam" id="PF01757"/>
    </source>
</evidence>
<dbReference type="GO" id="GO:0009103">
    <property type="term" value="P:lipopolysaccharide biosynthetic process"/>
    <property type="evidence" value="ECO:0007669"/>
    <property type="project" value="TreeGrafter"/>
</dbReference>
<feature type="transmembrane region" description="Helical" evidence="1">
    <location>
        <begin position="237"/>
        <end position="254"/>
    </location>
</feature>
<dbReference type="PANTHER" id="PTHR23028">
    <property type="entry name" value="ACETYLTRANSFERASE"/>
    <property type="match status" value="1"/>
</dbReference>
<feature type="transmembrane region" description="Helical" evidence="1">
    <location>
        <begin position="14"/>
        <end position="34"/>
    </location>
</feature>
<feature type="transmembrane region" description="Helical" evidence="1">
    <location>
        <begin position="82"/>
        <end position="105"/>
    </location>
</feature>
<feature type="transmembrane region" description="Helical" evidence="1">
    <location>
        <begin position="208"/>
        <end position="225"/>
    </location>
</feature>
<reference evidence="3" key="1">
    <citation type="submission" date="2020-10" db="EMBL/GenBank/DDBJ databases">
        <authorList>
            <person name="Gilroy R."/>
        </authorList>
    </citation>
    <scope>NUCLEOTIDE SEQUENCE</scope>
    <source>
        <strain evidence="3">ChiSjej3B21-11622</strain>
    </source>
</reference>
<dbReference type="GO" id="GO:0016747">
    <property type="term" value="F:acyltransferase activity, transferring groups other than amino-acyl groups"/>
    <property type="evidence" value="ECO:0007669"/>
    <property type="project" value="InterPro"/>
</dbReference>
<proteinExistence type="predicted"/>
<feature type="transmembrane region" description="Helical" evidence="1">
    <location>
        <begin position="266"/>
        <end position="285"/>
    </location>
</feature>
<keyword evidence="1" id="KW-0812">Transmembrane</keyword>
<feature type="transmembrane region" description="Helical" evidence="1">
    <location>
        <begin position="144"/>
        <end position="164"/>
    </location>
</feature>
<evidence type="ECO:0000313" key="4">
    <source>
        <dbReference type="Proteomes" id="UP000886886"/>
    </source>
</evidence>
<dbReference type="AlphaFoldDB" id="A0A9D0ZXJ3"/>
<gene>
    <name evidence="3" type="ORF">IAB26_14400</name>
</gene>
<dbReference type="InterPro" id="IPR002656">
    <property type="entry name" value="Acyl_transf_3_dom"/>
</dbReference>
<dbReference type="PANTHER" id="PTHR23028:SF53">
    <property type="entry name" value="ACYL_TRANSF_3 DOMAIN-CONTAINING PROTEIN"/>
    <property type="match status" value="1"/>
</dbReference>
<keyword evidence="3" id="KW-0808">Transferase</keyword>
<dbReference type="Proteomes" id="UP000886886">
    <property type="component" value="Unassembled WGS sequence"/>
</dbReference>
<accession>A0A9D0ZXJ3</accession>
<feature type="transmembrane region" description="Helical" evidence="1">
    <location>
        <begin position="329"/>
        <end position="349"/>
    </location>
</feature>
<evidence type="ECO:0000256" key="1">
    <source>
        <dbReference type="SAM" id="Phobius"/>
    </source>
</evidence>
<feature type="domain" description="Acyltransferase 3" evidence="2">
    <location>
        <begin position="15"/>
        <end position="345"/>
    </location>
</feature>
<name>A0A9D0ZXJ3_9FIRM</name>
<keyword evidence="3" id="KW-0012">Acyltransferase</keyword>